<dbReference type="PANTHER" id="PTHR38686">
    <property type="entry name" value="APOLIPOPROTEIN N-ACYLTRANSFERASE"/>
    <property type="match status" value="1"/>
</dbReference>
<evidence type="ECO:0000256" key="4">
    <source>
        <dbReference type="ARBA" id="ARBA00022679"/>
    </source>
</evidence>
<dbReference type="Proteomes" id="UP001204615">
    <property type="component" value="Unassembled WGS sequence"/>
</dbReference>
<evidence type="ECO:0000259" key="10">
    <source>
        <dbReference type="PROSITE" id="PS50263"/>
    </source>
</evidence>
<evidence type="ECO:0000313" key="12">
    <source>
        <dbReference type="Proteomes" id="UP001204615"/>
    </source>
</evidence>
<keyword evidence="5 9" id="KW-0812">Transmembrane</keyword>
<dbReference type="InterPro" id="IPR004563">
    <property type="entry name" value="Apolipo_AcylTrfase"/>
</dbReference>
<comment type="subcellular location">
    <subcellularLocation>
        <location evidence="1">Cell membrane</location>
        <topology evidence="1">Multi-pass membrane protein</topology>
    </subcellularLocation>
</comment>
<comment type="similarity">
    <text evidence="2">Belongs to the CN hydrolase family. Apolipoprotein N-acyltransferase subfamily.</text>
</comment>
<accession>A0ABT1FEM4</accession>
<dbReference type="Pfam" id="PF00795">
    <property type="entry name" value="CN_hydrolase"/>
    <property type="match status" value="1"/>
</dbReference>
<protein>
    <recommendedName>
        <fullName evidence="10">CN hydrolase domain-containing protein</fullName>
    </recommendedName>
</protein>
<feature type="transmembrane region" description="Helical" evidence="9">
    <location>
        <begin position="114"/>
        <end position="134"/>
    </location>
</feature>
<dbReference type="Pfam" id="PF20154">
    <property type="entry name" value="LNT_N"/>
    <property type="match status" value="1"/>
</dbReference>
<evidence type="ECO:0000256" key="3">
    <source>
        <dbReference type="ARBA" id="ARBA00022475"/>
    </source>
</evidence>
<evidence type="ECO:0000256" key="6">
    <source>
        <dbReference type="ARBA" id="ARBA00022989"/>
    </source>
</evidence>
<organism evidence="11 12">
    <name type="scientific">Dyella lutea</name>
    <dbReference type="NCBI Taxonomy" id="2950441"/>
    <lineage>
        <taxon>Bacteria</taxon>
        <taxon>Pseudomonadati</taxon>
        <taxon>Pseudomonadota</taxon>
        <taxon>Gammaproteobacteria</taxon>
        <taxon>Lysobacterales</taxon>
        <taxon>Rhodanobacteraceae</taxon>
        <taxon>Dyella</taxon>
    </lineage>
</organism>
<dbReference type="EMBL" id="JAMZEK010000004">
    <property type="protein sequence ID" value="MCP1375822.1"/>
    <property type="molecule type" value="Genomic_DNA"/>
</dbReference>
<dbReference type="Gene3D" id="3.60.110.10">
    <property type="entry name" value="Carbon-nitrogen hydrolase"/>
    <property type="match status" value="1"/>
</dbReference>
<evidence type="ECO:0000256" key="2">
    <source>
        <dbReference type="ARBA" id="ARBA00010065"/>
    </source>
</evidence>
<dbReference type="SUPFAM" id="SSF56317">
    <property type="entry name" value="Carbon-nitrogen hydrolase"/>
    <property type="match status" value="1"/>
</dbReference>
<keyword evidence="12" id="KW-1185">Reference proteome</keyword>
<evidence type="ECO:0000313" key="11">
    <source>
        <dbReference type="EMBL" id="MCP1375822.1"/>
    </source>
</evidence>
<evidence type="ECO:0000256" key="5">
    <source>
        <dbReference type="ARBA" id="ARBA00022692"/>
    </source>
</evidence>
<reference evidence="11 12" key="1">
    <citation type="submission" date="2022-06" db="EMBL/GenBank/DDBJ databases">
        <title>Dyella sp. Sa strain:Sa Genome sequencing.</title>
        <authorList>
            <person name="Park S."/>
        </authorList>
    </citation>
    <scope>NUCLEOTIDE SEQUENCE [LARGE SCALE GENOMIC DNA]</scope>
    <source>
        <strain evidence="11 12">Sa</strain>
    </source>
</reference>
<keyword evidence="7 9" id="KW-0472">Membrane</keyword>
<feature type="transmembrane region" description="Helical" evidence="9">
    <location>
        <begin position="81"/>
        <end position="102"/>
    </location>
</feature>
<evidence type="ECO:0000256" key="1">
    <source>
        <dbReference type="ARBA" id="ARBA00004651"/>
    </source>
</evidence>
<dbReference type="InterPro" id="IPR045378">
    <property type="entry name" value="LNT_N"/>
</dbReference>
<keyword evidence="3" id="KW-1003">Cell membrane</keyword>
<dbReference type="InterPro" id="IPR036526">
    <property type="entry name" value="C-N_Hydrolase_sf"/>
</dbReference>
<evidence type="ECO:0000256" key="7">
    <source>
        <dbReference type="ARBA" id="ARBA00023136"/>
    </source>
</evidence>
<keyword evidence="8" id="KW-0012">Acyltransferase</keyword>
<proteinExistence type="inferred from homology"/>
<feature type="transmembrane region" description="Helical" evidence="9">
    <location>
        <begin position="7"/>
        <end position="26"/>
    </location>
</feature>
<feature type="transmembrane region" description="Helical" evidence="9">
    <location>
        <begin position="191"/>
        <end position="208"/>
    </location>
</feature>
<evidence type="ECO:0000256" key="9">
    <source>
        <dbReference type="SAM" id="Phobius"/>
    </source>
</evidence>
<feature type="transmembrane region" description="Helical" evidence="9">
    <location>
        <begin position="154"/>
        <end position="179"/>
    </location>
</feature>
<dbReference type="RefSeq" id="WP_253568582.1">
    <property type="nucleotide sequence ID" value="NZ_JAMZEK010000004.1"/>
</dbReference>
<feature type="domain" description="CN hydrolase" evidence="10">
    <location>
        <begin position="218"/>
        <end position="437"/>
    </location>
</feature>
<comment type="caution">
    <text evidence="11">The sequence shown here is derived from an EMBL/GenBank/DDBJ whole genome shotgun (WGS) entry which is preliminary data.</text>
</comment>
<evidence type="ECO:0000256" key="8">
    <source>
        <dbReference type="ARBA" id="ARBA00023315"/>
    </source>
</evidence>
<dbReference type="InterPro" id="IPR003010">
    <property type="entry name" value="C-N_Hydrolase"/>
</dbReference>
<gene>
    <name evidence="11" type="ORF">NC595_17370</name>
</gene>
<name>A0ABT1FEM4_9GAMM</name>
<dbReference type="PROSITE" id="PS50263">
    <property type="entry name" value="CN_HYDROLASE"/>
    <property type="match status" value="1"/>
</dbReference>
<sequence>MASKPDVREAATIIAATATSALLWWFGSGLHPLWWLTWLAPLPLLWLAPRTRRWRAALAALVAVAAGGLNQWRYLHDYIGLPLSVIVYVILLPAVLFALVVLLHRRLLLRGRALAATLAVPVTWTTIGYLNSLLSPHGTFGAIGYTQMNALPVIQVAALAGVWGIGFLVLLLPATLAVLASDAPRRGRLQAGTLCVAILLPALGYGAYRLQAPAEESLRIGLASLETPIRPPLASPQGQDLLARYQAVIARLAGQGARAVVIPETSFATADADIPAFAQQARQDRLQLDVGVEYQGEAGGERNMAMVFQPDNASPATYSKHHLIPGFEARYRPGSTYRMLDGSPRIGLAICKDMDFHDIGQAYAALGAQLLLVPAWDFSVDGWLHGRMAILRGVEGGFAVARAARSGRLTLSDDRGRVVAEASSEHHDAELVGDLPLRHTRTPYSRWGDLFAWLNLAGLLALLWRALRPARGA</sequence>
<dbReference type="PANTHER" id="PTHR38686:SF1">
    <property type="entry name" value="APOLIPOPROTEIN N-ACYLTRANSFERASE"/>
    <property type="match status" value="1"/>
</dbReference>
<keyword evidence="6 9" id="KW-1133">Transmembrane helix</keyword>
<keyword evidence="4" id="KW-0808">Transferase</keyword>